<dbReference type="InterPro" id="IPR050100">
    <property type="entry name" value="TRAFAC_GTPase_members"/>
</dbReference>
<dbReference type="GO" id="GO:0006414">
    <property type="term" value="P:translational elongation"/>
    <property type="evidence" value="ECO:0000318"/>
    <property type="project" value="GO_Central"/>
</dbReference>
<reference evidence="11 13" key="1">
    <citation type="journal article" date="2008" name="Science">
        <title>The Physcomitrella genome reveals evolutionary insights into the conquest of land by plants.</title>
        <authorList>
            <person name="Rensing S."/>
            <person name="Lang D."/>
            <person name="Zimmer A."/>
            <person name="Terry A."/>
            <person name="Salamov A."/>
            <person name="Shapiro H."/>
            <person name="Nishiyama T."/>
            <person name="Perroud P.-F."/>
            <person name="Lindquist E."/>
            <person name="Kamisugi Y."/>
            <person name="Tanahashi T."/>
            <person name="Sakakibara K."/>
            <person name="Fujita T."/>
            <person name="Oishi K."/>
            <person name="Shin-I T."/>
            <person name="Kuroki Y."/>
            <person name="Toyoda A."/>
            <person name="Suzuki Y."/>
            <person name="Hashimoto A."/>
            <person name="Yamaguchi K."/>
            <person name="Sugano A."/>
            <person name="Kohara Y."/>
            <person name="Fujiyama A."/>
            <person name="Anterola A."/>
            <person name="Aoki S."/>
            <person name="Ashton N."/>
            <person name="Barbazuk W.B."/>
            <person name="Barker E."/>
            <person name="Bennetzen J."/>
            <person name="Bezanilla M."/>
            <person name="Blankenship R."/>
            <person name="Cho S.H."/>
            <person name="Dutcher S."/>
            <person name="Estelle M."/>
            <person name="Fawcett J.A."/>
            <person name="Gundlach H."/>
            <person name="Hanada K."/>
            <person name="Heyl A."/>
            <person name="Hicks K.A."/>
            <person name="Hugh J."/>
            <person name="Lohr M."/>
            <person name="Mayer K."/>
            <person name="Melkozernov A."/>
            <person name="Murata T."/>
            <person name="Nelson D."/>
            <person name="Pils B."/>
            <person name="Prigge M."/>
            <person name="Reiss B."/>
            <person name="Renner T."/>
            <person name="Rombauts S."/>
            <person name="Rushton P."/>
            <person name="Sanderfoot A."/>
            <person name="Schween G."/>
            <person name="Shiu S.-H."/>
            <person name="Stueber K."/>
            <person name="Theodoulou F.L."/>
            <person name="Tu H."/>
            <person name="Van de Peer Y."/>
            <person name="Verrier P.J."/>
            <person name="Waters E."/>
            <person name="Wood A."/>
            <person name="Yang L."/>
            <person name="Cove D."/>
            <person name="Cuming A."/>
            <person name="Hasebe M."/>
            <person name="Lucas S."/>
            <person name="Mishler D.B."/>
            <person name="Reski R."/>
            <person name="Grigoriev I."/>
            <person name="Quatrano R.S."/>
            <person name="Boore J.L."/>
        </authorList>
    </citation>
    <scope>NUCLEOTIDE SEQUENCE [LARGE SCALE GENOMIC DNA]</scope>
    <source>
        <strain evidence="12 13">cv. Gransden 2004</strain>
    </source>
</reference>
<dbReference type="InParanoid" id="A0A2K1KJ69"/>
<dbReference type="InterPro" id="IPR009000">
    <property type="entry name" value="Transl_B-barrel_sf"/>
</dbReference>
<evidence type="ECO:0000259" key="10">
    <source>
        <dbReference type="Pfam" id="PF22594"/>
    </source>
</evidence>
<dbReference type="InterPro" id="IPR054696">
    <property type="entry name" value="GTP-eEF1A_C"/>
</dbReference>
<dbReference type="Gramene" id="Pp3c5_10430V3.1">
    <property type="protein sequence ID" value="Pp3c5_10430V3.1"/>
    <property type="gene ID" value="Pp3c5_10430"/>
</dbReference>
<name>A0A2K1KJ69_PHYPA</name>
<dbReference type="FunFam" id="2.40.30.10:FF:000003">
    <property type="entry name" value="Elongation factor 1-alpha"/>
    <property type="match status" value="1"/>
</dbReference>
<keyword evidence="7" id="KW-0342">GTP-binding</keyword>
<evidence type="ECO:0000256" key="1">
    <source>
        <dbReference type="ARBA" id="ARBA00004496"/>
    </source>
</evidence>
<dbReference type="STRING" id="3218.A0A2K1KJ69"/>
<keyword evidence="2" id="KW-0488">Methylation</keyword>
<evidence type="ECO:0000259" key="9">
    <source>
        <dbReference type="Pfam" id="PF03144"/>
    </source>
</evidence>
<keyword evidence="13" id="KW-1185">Reference proteome</keyword>
<dbReference type="GO" id="GO:0005525">
    <property type="term" value="F:GTP binding"/>
    <property type="evidence" value="ECO:0007669"/>
    <property type="project" value="UniProtKB-KW"/>
</dbReference>
<accession>A0A2K1KJ69</accession>
<dbReference type="EMBL" id="ABEU02000005">
    <property type="protein sequence ID" value="PNR53818.1"/>
    <property type="molecule type" value="Genomic_DNA"/>
</dbReference>
<sequence length="339" mass="37926">MGKEKVHINIVVIGHVDSRKSTTTGHLIYKLGGIDKRMIESFEKEDAEMNKRSFKYAIWSPELHRWIVLIIDSTTGEFEAGIWKDGQTRQHALLAYTLGVKQMICCCNKVDAKTPKNRKSPFEEIRKEISTYLKKVGYNPDKIPFVAITSFEGDNMIERSTNVEWSKGSTLLGALDNVAKPKRLSDKPLRLLLYDVCKIGGIGTVPVGRVETGVIKPGMVVCFAPTRLTTEVKPMEMHHESMLEAHLGDNVGFNVKNVAVITLKPTKRGYFASVSKNVSARGTANFTSQVMIMNHLVQIDNGYAPVHDCHTSHIAAKSAEILIKVDRRSDKELEKEPSF</sequence>
<keyword evidence="5" id="KW-0251">Elongation factor</keyword>
<dbReference type="GO" id="GO:0006412">
    <property type="term" value="P:translation"/>
    <property type="evidence" value="ECO:0000318"/>
    <property type="project" value="GO_Central"/>
</dbReference>
<keyword evidence="6" id="KW-0648">Protein biosynthesis</keyword>
<keyword evidence="4" id="KW-0547">Nucleotide-binding</keyword>
<dbReference type="SUPFAM" id="SSF50447">
    <property type="entry name" value="Translation proteins"/>
    <property type="match status" value="1"/>
</dbReference>
<dbReference type="GO" id="GO:0003924">
    <property type="term" value="F:GTPase activity"/>
    <property type="evidence" value="ECO:0000318"/>
    <property type="project" value="GO_Central"/>
</dbReference>
<dbReference type="AlphaFoldDB" id="A0A2K1KJ69"/>
<gene>
    <name evidence="11" type="ORF">PHYPA_007493</name>
</gene>
<protein>
    <recommendedName>
        <fullName evidence="14">Tr-type G domain-containing protein</fullName>
    </recommendedName>
</protein>
<dbReference type="Proteomes" id="UP000006727">
    <property type="component" value="Chromosome 5"/>
</dbReference>
<dbReference type="SUPFAM" id="SSF52540">
    <property type="entry name" value="P-loop containing nucleoside triphosphate hydrolases"/>
    <property type="match status" value="1"/>
</dbReference>
<dbReference type="InterPro" id="IPR004161">
    <property type="entry name" value="EFTu-like_2"/>
</dbReference>
<comment type="subcellular location">
    <subcellularLocation>
        <location evidence="1">Cytoplasm</location>
    </subcellularLocation>
</comment>
<dbReference type="Pfam" id="PF00009">
    <property type="entry name" value="GTP_EFTU"/>
    <property type="match status" value="2"/>
</dbReference>
<evidence type="ECO:0008006" key="14">
    <source>
        <dbReference type="Google" id="ProtNLM"/>
    </source>
</evidence>
<dbReference type="CDD" id="cd03693">
    <property type="entry name" value="EF1_alpha_II"/>
    <property type="match status" value="1"/>
</dbReference>
<evidence type="ECO:0000313" key="11">
    <source>
        <dbReference type="EMBL" id="PNR53818.1"/>
    </source>
</evidence>
<dbReference type="Pfam" id="PF22594">
    <property type="entry name" value="GTP-eEF1A_C"/>
    <property type="match status" value="1"/>
</dbReference>
<feature type="domain" description="GTP-eEF1A C-terminal" evidence="10">
    <location>
        <begin position="285"/>
        <end position="339"/>
    </location>
</feature>
<dbReference type="EnsemblPlants" id="Pp3c5_10430V3.1">
    <property type="protein sequence ID" value="Pp3c5_10430V3.1"/>
    <property type="gene ID" value="Pp3c5_10430"/>
</dbReference>
<dbReference type="GO" id="GO:0003746">
    <property type="term" value="F:translation elongation factor activity"/>
    <property type="evidence" value="ECO:0000318"/>
    <property type="project" value="GO_Central"/>
</dbReference>
<feature type="domain" description="Tr-type G" evidence="8">
    <location>
        <begin position="6"/>
        <end position="49"/>
    </location>
</feature>
<keyword evidence="3" id="KW-0963">Cytoplasm</keyword>
<dbReference type="Gene3D" id="2.40.30.10">
    <property type="entry name" value="Translation factors"/>
    <property type="match status" value="2"/>
</dbReference>
<dbReference type="InterPro" id="IPR000795">
    <property type="entry name" value="T_Tr_GTP-bd_dom"/>
</dbReference>
<dbReference type="InterPro" id="IPR027417">
    <property type="entry name" value="P-loop_NTPase"/>
</dbReference>
<feature type="domain" description="Tr-type G" evidence="8">
    <location>
        <begin position="67"/>
        <end position="178"/>
    </location>
</feature>
<feature type="domain" description="Translation elongation factor EFTu-like" evidence="9">
    <location>
        <begin position="203"/>
        <end position="260"/>
    </location>
</feature>
<evidence type="ECO:0000256" key="7">
    <source>
        <dbReference type="ARBA" id="ARBA00023134"/>
    </source>
</evidence>
<evidence type="ECO:0000256" key="5">
    <source>
        <dbReference type="ARBA" id="ARBA00022768"/>
    </source>
</evidence>
<evidence type="ECO:0000256" key="3">
    <source>
        <dbReference type="ARBA" id="ARBA00022490"/>
    </source>
</evidence>
<dbReference type="Pfam" id="PF03144">
    <property type="entry name" value="GTP_EFTU_D2"/>
    <property type="match status" value="1"/>
</dbReference>
<evidence type="ECO:0000256" key="6">
    <source>
        <dbReference type="ARBA" id="ARBA00022917"/>
    </source>
</evidence>
<dbReference type="PANTHER" id="PTHR23115">
    <property type="entry name" value="TRANSLATION FACTOR"/>
    <property type="match status" value="1"/>
</dbReference>
<proteinExistence type="predicted"/>
<dbReference type="GO" id="GO:0005737">
    <property type="term" value="C:cytoplasm"/>
    <property type="evidence" value="ECO:0007669"/>
    <property type="project" value="UniProtKB-SubCell"/>
</dbReference>
<dbReference type="Gene3D" id="3.40.50.300">
    <property type="entry name" value="P-loop containing nucleotide triphosphate hydrolases"/>
    <property type="match status" value="2"/>
</dbReference>
<reference evidence="11 13" key="2">
    <citation type="journal article" date="2018" name="Plant J.">
        <title>The Physcomitrella patens chromosome-scale assembly reveals moss genome structure and evolution.</title>
        <authorList>
            <person name="Lang D."/>
            <person name="Ullrich K.K."/>
            <person name="Murat F."/>
            <person name="Fuchs J."/>
            <person name="Jenkins J."/>
            <person name="Haas F.B."/>
            <person name="Piednoel M."/>
            <person name="Gundlach H."/>
            <person name="Van Bel M."/>
            <person name="Meyberg R."/>
            <person name="Vives C."/>
            <person name="Morata J."/>
            <person name="Symeonidi A."/>
            <person name="Hiss M."/>
            <person name="Muchero W."/>
            <person name="Kamisugi Y."/>
            <person name="Saleh O."/>
            <person name="Blanc G."/>
            <person name="Decker E.L."/>
            <person name="van Gessel N."/>
            <person name="Grimwood J."/>
            <person name="Hayes R.D."/>
            <person name="Graham S.W."/>
            <person name="Gunter L.E."/>
            <person name="McDaniel S.F."/>
            <person name="Hoernstein S.N.W."/>
            <person name="Larsson A."/>
            <person name="Li F.W."/>
            <person name="Perroud P.F."/>
            <person name="Phillips J."/>
            <person name="Ranjan P."/>
            <person name="Rokshar D.S."/>
            <person name="Rothfels C.J."/>
            <person name="Schneider L."/>
            <person name="Shu S."/>
            <person name="Stevenson D.W."/>
            <person name="Thummler F."/>
            <person name="Tillich M."/>
            <person name="Villarreal Aguilar J.C."/>
            <person name="Widiez T."/>
            <person name="Wong G.K."/>
            <person name="Wymore A."/>
            <person name="Zhang Y."/>
            <person name="Zimmer A.D."/>
            <person name="Quatrano R.S."/>
            <person name="Mayer K.F.X."/>
            <person name="Goodstein D."/>
            <person name="Casacuberta J.M."/>
            <person name="Vandepoele K."/>
            <person name="Reski R."/>
            <person name="Cuming A.C."/>
            <person name="Tuskan G.A."/>
            <person name="Maumus F."/>
            <person name="Salse J."/>
            <person name="Schmutz J."/>
            <person name="Rensing S.A."/>
        </authorList>
    </citation>
    <scope>NUCLEOTIDE SEQUENCE [LARGE SCALE GENOMIC DNA]</scope>
    <source>
        <strain evidence="12 13">cv. Gransden 2004</strain>
    </source>
</reference>
<evidence type="ECO:0000259" key="8">
    <source>
        <dbReference type="Pfam" id="PF00009"/>
    </source>
</evidence>
<reference evidence="12" key="3">
    <citation type="submission" date="2020-12" db="UniProtKB">
        <authorList>
            <consortium name="EnsemblPlants"/>
        </authorList>
    </citation>
    <scope>IDENTIFICATION</scope>
</reference>
<dbReference type="PaxDb" id="3218-PP1S263_8V6.1"/>
<evidence type="ECO:0000313" key="12">
    <source>
        <dbReference type="EnsemblPlants" id="Pp3c5_10430V3.1"/>
    </source>
</evidence>
<evidence type="ECO:0000256" key="2">
    <source>
        <dbReference type="ARBA" id="ARBA00022481"/>
    </source>
</evidence>
<organism evidence="11">
    <name type="scientific">Physcomitrium patens</name>
    <name type="common">Spreading-leaved earth moss</name>
    <name type="synonym">Physcomitrella patens</name>
    <dbReference type="NCBI Taxonomy" id="3218"/>
    <lineage>
        <taxon>Eukaryota</taxon>
        <taxon>Viridiplantae</taxon>
        <taxon>Streptophyta</taxon>
        <taxon>Embryophyta</taxon>
        <taxon>Bryophyta</taxon>
        <taxon>Bryophytina</taxon>
        <taxon>Bryopsida</taxon>
        <taxon>Funariidae</taxon>
        <taxon>Funariales</taxon>
        <taxon>Funariaceae</taxon>
        <taxon>Physcomitrium</taxon>
    </lineage>
</organism>
<evidence type="ECO:0000256" key="4">
    <source>
        <dbReference type="ARBA" id="ARBA00022741"/>
    </source>
</evidence>
<evidence type="ECO:0000313" key="13">
    <source>
        <dbReference type="Proteomes" id="UP000006727"/>
    </source>
</evidence>